<protein>
    <submittedName>
        <fullName evidence="1">Uncharacterized protein</fullName>
    </submittedName>
</protein>
<dbReference type="EMBL" id="JACAGB010000023">
    <property type="protein sequence ID" value="KAF6305312.1"/>
    <property type="molecule type" value="Genomic_DNA"/>
</dbReference>
<organism evidence="1 2">
    <name type="scientific">Pipistrellus kuhlii</name>
    <name type="common">Kuhl's pipistrelle</name>
    <dbReference type="NCBI Taxonomy" id="59472"/>
    <lineage>
        <taxon>Eukaryota</taxon>
        <taxon>Metazoa</taxon>
        <taxon>Chordata</taxon>
        <taxon>Craniata</taxon>
        <taxon>Vertebrata</taxon>
        <taxon>Euteleostomi</taxon>
        <taxon>Mammalia</taxon>
        <taxon>Eutheria</taxon>
        <taxon>Laurasiatheria</taxon>
        <taxon>Chiroptera</taxon>
        <taxon>Yangochiroptera</taxon>
        <taxon>Vespertilionidae</taxon>
        <taxon>Pipistrellus</taxon>
    </lineage>
</organism>
<evidence type="ECO:0000313" key="2">
    <source>
        <dbReference type="Proteomes" id="UP000558488"/>
    </source>
</evidence>
<keyword evidence="2" id="KW-1185">Reference proteome</keyword>
<accession>A0A7J7TXJ2</accession>
<sequence>MDLFPQEWNFFPVLTWAATPPQPDQHCPGPPTPGQWLDSCSLLHRSLGHCLHHLLGYRTPFIVFLQVFVHTHLSSSLPSRPKKPTQSSFLFCPQNALHSQTHRPQAQSSSTALPPCLLFLGLGTVSSSSYGRLKGGR</sequence>
<dbReference type="AlphaFoldDB" id="A0A7J7TXJ2"/>
<evidence type="ECO:0000313" key="1">
    <source>
        <dbReference type="EMBL" id="KAF6305312.1"/>
    </source>
</evidence>
<dbReference type="Proteomes" id="UP000558488">
    <property type="component" value="Unassembled WGS sequence"/>
</dbReference>
<comment type="caution">
    <text evidence="1">The sequence shown here is derived from an EMBL/GenBank/DDBJ whole genome shotgun (WGS) entry which is preliminary data.</text>
</comment>
<gene>
    <name evidence="1" type="ORF">mPipKuh1_009203</name>
</gene>
<proteinExistence type="predicted"/>
<name>A0A7J7TXJ2_PIPKU</name>
<reference evidence="1 2" key="1">
    <citation type="journal article" date="2020" name="Nature">
        <title>Six reference-quality genomes reveal evolution of bat adaptations.</title>
        <authorList>
            <person name="Jebb D."/>
            <person name="Huang Z."/>
            <person name="Pippel M."/>
            <person name="Hughes G.M."/>
            <person name="Lavrichenko K."/>
            <person name="Devanna P."/>
            <person name="Winkler S."/>
            <person name="Jermiin L.S."/>
            <person name="Skirmuntt E.C."/>
            <person name="Katzourakis A."/>
            <person name="Burkitt-Gray L."/>
            <person name="Ray D.A."/>
            <person name="Sullivan K.A.M."/>
            <person name="Roscito J.G."/>
            <person name="Kirilenko B.M."/>
            <person name="Davalos L.M."/>
            <person name="Corthals A.P."/>
            <person name="Power M.L."/>
            <person name="Jones G."/>
            <person name="Ransome R.D."/>
            <person name="Dechmann D.K.N."/>
            <person name="Locatelli A.G."/>
            <person name="Puechmaille S.J."/>
            <person name="Fedrigo O."/>
            <person name="Jarvis E.D."/>
            <person name="Hiller M."/>
            <person name="Vernes S.C."/>
            <person name="Myers E.W."/>
            <person name="Teeling E.C."/>
        </authorList>
    </citation>
    <scope>NUCLEOTIDE SEQUENCE [LARGE SCALE GENOMIC DNA]</scope>
    <source>
        <strain evidence="1">MPipKuh1</strain>
        <tissue evidence="1">Flight muscle</tissue>
    </source>
</reference>